<dbReference type="PANTHER" id="PTHR33446">
    <property type="entry name" value="PROTEIN TONB-RELATED"/>
    <property type="match status" value="1"/>
</dbReference>
<dbReference type="PRINTS" id="PR01374">
    <property type="entry name" value="TONBPROTEIN"/>
</dbReference>
<dbReference type="AlphaFoldDB" id="A0AA37HWD5"/>
<comment type="subcellular location">
    <subcellularLocation>
        <location evidence="1">Cell inner membrane</location>
        <topology evidence="1">Single-pass membrane protein</topology>
        <orientation evidence="1">Periplasmic side</orientation>
    </subcellularLocation>
</comment>
<keyword evidence="6 11" id="KW-0812">Transmembrane</keyword>
<evidence type="ECO:0000256" key="10">
    <source>
        <dbReference type="SAM" id="MobiDB-lite"/>
    </source>
</evidence>
<keyword evidence="15" id="KW-1185">Reference proteome</keyword>
<dbReference type="Gene3D" id="3.30.1150.10">
    <property type="match status" value="1"/>
</dbReference>
<dbReference type="GO" id="GO:0030288">
    <property type="term" value="C:outer membrane-bounded periplasmic space"/>
    <property type="evidence" value="ECO:0007669"/>
    <property type="project" value="InterPro"/>
</dbReference>
<evidence type="ECO:0000313" key="13">
    <source>
        <dbReference type="EMBL" id="GJG28070.1"/>
    </source>
</evidence>
<dbReference type="EMBL" id="BPTR01000001">
    <property type="protein sequence ID" value="GJG28070.1"/>
    <property type="molecule type" value="Genomic_DNA"/>
</dbReference>
<evidence type="ECO:0000256" key="11">
    <source>
        <dbReference type="SAM" id="Phobius"/>
    </source>
</evidence>
<evidence type="ECO:0000256" key="6">
    <source>
        <dbReference type="ARBA" id="ARBA00022692"/>
    </source>
</evidence>
<feature type="region of interest" description="Disordered" evidence="10">
    <location>
        <begin position="81"/>
        <end position="100"/>
    </location>
</feature>
<keyword evidence="7" id="KW-0653">Protein transport</keyword>
<evidence type="ECO:0000259" key="12">
    <source>
        <dbReference type="PROSITE" id="PS52015"/>
    </source>
</evidence>
<keyword evidence="9 11" id="KW-0472">Membrane</keyword>
<evidence type="ECO:0000256" key="4">
    <source>
        <dbReference type="ARBA" id="ARBA00022475"/>
    </source>
</evidence>
<feature type="domain" description="TonB C-terminal" evidence="12">
    <location>
        <begin position="195"/>
        <end position="285"/>
    </location>
</feature>
<dbReference type="GO" id="GO:0031992">
    <property type="term" value="F:energy transducer activity"/>
    <property type="evidence" value="ECO:0007669"/>
    <property type="project" value="InterPro"/>
</dbReference>
<evidence type="ECO:0000256" key="9">
    <source>
        <dbReference type="ARBA" id="ARBA00023136"/>
    </source>
</evidence>
<reference evidence="13" key="2">
    <citation type="submission" date="2021-08" db="EMBL/GenBank/DDBJ databases">
        <title>Prevotella lacticifex sp. nov., isolated from rumen of cow.</title>
        <authorList>
            <person name="Shinkai T."/>
            <person name="Ikeyama N."/>
            <person name="Kumagai M."/>
            <person name="Ohmori H."/>
            <person name="Sakamoto M."/>
            <person name="Ohkuma M."/>
            <person name="Mitsumori M."/>
        </authorList>
    </citation>
    <scope>NUCLEOTIDE SEQUENCE</scope>
    <source>
        <strain evidence="13">DSM 11371</strain>
    </source>
</reference>
<dbReference type="GeneID" id="72480787"/>
<evidence type="ECO:0000256" key="3">
    <source>
        <dbReference type="ARBA" id="ARBA00022448"/>
    </source>
</evidence>
<sequence length="285" mass="31622">MAKIDLYDPKWVDMVFANKNKEYGAYQLRKGTSSRNIKAIVILVIAAALIGGFLAWKVIQQKQMEEQQAYMEAMQLAKAQEMAKKEDKKKQEPVKPKVEPKKEIPVARETQKFTAPVIKKDELVKEDNQLKQMDKLDDKAAVGNQDVEGSKNRTVEAVRNDIAVNTPPPPPAAAPTEVVTNKVFDVVEVMPSFPGGNGALMSYLSSNVKYPVVAQENGVQGRVIVSFVVERDGSISDVKVVRSVDPSLDREAARVVKSMPKWNPGKQNGSAVRVKYNVPVSFRLQ</sequence>
<evidence type="ECO:0000313" key="15">
    <source>
        <dbReference type="Proteomes" id="UP000216189"/>
    </source>
</evidence>
<dbReference type="GO" id="GO:0015891">
    <property type="term" value="P:siderophore transport"/>
    <property type="evidence" value="ECO:0007669"/>
    <property type="project" value="InterPro"/>
</dbReference>
<dbReference type="GO" id="GO:0098797">
    <property type="term" value="C:plasma membrane protein complex"/>
    <property type="evidence" value="ECO:0007669"/>
    <property type="project" value="TreeGrafter"/>
</dbReference>
<dbReference type="InterPro" id="IPR003538">
    <property type="entry name" value="TonB"/>
</dbReference>
<dbReference type="PANTHER" id="PTHR33446:SF2">
    <property type="entry name" value="PROTEIN TONB"/>
    <property type="match status" value="1"/>
</dbReference>
<accession>A0AA37HWD5</accession>
<reference evidence="14 15" key="1">
    <citation type="submission" date="2017-08" db="EMBL/GenBank/DDBJ databases">
        <title>Comparative genomics of non-oral Prevotella species.</title>
        <authorList>
            <person name="Accetto T."/>
            <person name="Nograsek B."/>
            <person name="Avgustin G."/>
        </authorList>
    </citation>
    <scope>NUCLEOTIDE SEQUENCE [LARGE SCALE GENOMIC DNA]</scope>
    <source>
        <strain evidence="14 15">TC1-1</strain>
    </source>
</reference>
<evidence type="ECO:0000256" key="1">
    <source>
        <dbReference type="ARBA" id="ARBA00004383"/>
    </source>
</evidence>
<evidence type="ECO:0000313" key="14">
    <source>
        <dbReference type="EMBL" id="OYP56543.1"/>
    </source>
</evidence>
<dbReference type="SUPFAM" id="SSF74653">
    <property type="entry name" value="TolA/TonB C-terminal domain"/>
    <property type="match status" value="1"/>
</dbReference>
<dbReference type="RefSeq" id="WP_006283609.1">
    <property type="nucleotide sequence ID" value="NZ_BPTR01000001.1"/>
</dbReference>
<keyword evidence="5" id="KW-0997">Cell inner membrane</keyword>
<dbReference type="NCBIfam" id="TIGR01352">
    <property type="entry name" value="tonB_Cterm"/>
    <property type="match status" value="1"/>
</dbReference>
<evidence type="ECO:0000256" key="2">
    <source>
        <dbReference type="ARBA" id="ARBA00006555"/>
    </source>
</evidence>
<proteinExistence type="inferred from homology"/>
<dbReference type="GO" id="GO:0055085">
    <property type="term" value="P:transmembrane transport"/>
    <property type="evidence" value="ECO:0007669"/>
    <property type="project" value="InterPro"/>
</dbReference>
<dbReference type="Proteomes" id="UP000887043">
    <property type="component" value="Unassembled WGS sequence"/>
</dbReference>
<name>A0AA37HWD5_SEGBR</name>
<protein>
    <submittedName>
        <fullName evidence="13">Cell envelope biogenesis protein TonB</fullName>
    </submittedName>
    <submittedName>
        <fullName evidence="14">Energy transducer TonB</fullName>
    </submittedName>
</protein>
<keyword evidence="4" id="KW-1003">Cell membrane</keyword>
<feature type="transmembrane region" description="Helical" evidence="11">
    <location>
        <begin position="39"/>
        <end position="59"/>
    </location>
</feature>
<dbReference type="Pfam" id="PF03544">
    <property type="entry name" value="TonB_C"/>
    <property type="match status" value="1"/>
</dbReference>
<dbReference type="EMBL" id="NPJF01000020">
    <property type="protein sequence ID" value="OYP56543.1"/>
    <property type="molecule type" value="Genomic_DNA"/>
</dbReference>
<dbReference type="Proteomes" id="UP000216189">
    <property type="component" value="Unassembled WGS sequence"/>
</dbReference>
<dbReference type="GO" id="GO:0015031">
    <property type="term" value="P:protein transport"/>
    <property type="evidence" value="ECO:0007669"/>
    <property type="project" value="UniProtKB-KW"/>
</dbReference>
<dbReference type="InterPro" id="IPR006260">
    <property type="entry name" value="TonB/TolA_C"/>
</dbReference>
<keyword evidence="3" id="KW-0813">Transport</keyword>
<evidence type="ECO:0000256" key="5">
    <source>
        <dbReference type="ARBA" id="ARBA00022519"/>
    </source>
</evidence>
<organism evidence="13 16">
    <name type="scientific">Segatella bryantii</name>
    <name type="common">Prevotella bryantii</name>
    <dbReference type="NCBI Taxonomy" id="77095"/>
    <lineage>
        <taxon>Bacteria</taxon>
        <taxon>Pseudomonadati</taxon>
        <taxon>Bacteroidota</taxon>
        <taxon>Bacteroidia</taxon>
        <taxon>Bacteroidales</taxon>
        <taxon>Prevotellaceae</taxon>
        <taxon>Segatella</taxon>
    </lineage>
</organism>
<dbReference type="InterPro" id="IPR037682">
    <property type="entry name" value="TonB_C"/>
</dbReference>
<evidence type="ECO:0000256" key="7">
    <source>
        <dbReference type="ARBA" id="ARBA00022927"/>
    </source>
</evidence>
<dbReference type="InterPro" id="IPR051045">
    <property type="entry name" value="TonB-dependent_transducer"/>
</dbReference>
<gene>
    <name evidence="14" type="ORF">CIK91_02305</name>
    <name evidence="13" type="ORF">PRRU23_17700</name>
</gene>
<evidence type="ECO:0000313" key="16">
    <source>
        <dbReference type="Proteomes" id="UP000887043"/>
    </source>
</evidence>
<dbReference type="FunFam" id="3.30.1150.10:FF:000002">
    <property type="entry name" value="Energy transducer TonB"/>
    <property type="match status" value="1"/>
</dbReference>
<comment type="similarity">
    <text evidence="2">Belongs to the TonB family.</text>
</comment>
<dbReference type="PROSITE" id="PS52015">
    <property type="entry name" value="TONB_CTD"/>
    <property type="match status" value="1"/>
</dbReference>
<comment type="caution">
    <text evidence="13">The sequence shown here is derived from an EMBL/GenBank/DDBJ whole genome shotgun (WGS) entry which is preliminary data.</text>
</comment>
<keyword evidence="8 11" id="KW-1133">Transmembrane helix</keyword>
<evidence type="ECO:0000256" key="8">
    <source>
        <dbReference type="ARBA" id="ARBA00022989"/>
    </source>
</evidence>